<accession>A0ABY8HRH8</accession>
<evidence type="ECO:0000313" key="1">
    <source>
        <dbReference type="EMBL" id="WFP94712.1"/>
    </source>
</evidence>
<dbReference type="EMBL" id="CP121310">
    <property type="protein sequence ID" value="WFP94712.1"/>
    <property type="molecule type" value="Genomic_DNA"/>
</dbReference>
<evidence type="ECO:0000313" key="2">
    <source>
        <dbReference type="Proteomes" id="UP001214094"/>
    </source>
</evidence>
<name>A0ABY8HRH8_ENSAD</name>
<geneLocation type="plasmid" evidence="1 2">
    <name>unnamedB</name>
</geneLocation>
<proteinExistence type="predicted"/>
<dbReference type="Proteomes" id="UP001214094">
    <property type="component" value="Plasmid unnamedB"/>
</dbReference>
<reference evidence="1 2" key="1">
    <citation type="submission" date="2023-03" db="EMBL/GenBank/DDBJ databases">
        <title>Comparative genome and transcriptome analysis combination mining strategies for increasing vitamin B12 production of Ensifer adhaerens strain.</title>
        <authorList>
            <person name="Yongheng L."/>
        </authorList>
    </citation>
    <scope>NUCLEOTIDE SEQUENCE [LARGE SCALE GENOMIC DNA]</scope>
    <source>
        <strain evidence="1 2">Casida A-T305</strain>
        <plasmid evidence="1 2">unnamedB</plasmid>
    </source>
</reference>
<keyword evidence="1" id="KW-0614">Plasmid</keyword>
<protein>
    <submittedName>
        <fullName evidence="1">Uncharacterized protein</fullName>
    </submittedName>
</protein>
<organism evidence="1 2">
    <name type="scientific">Ensifer adhaerens</name>
    <name type="common">Sinorhizobium morelense</name>
    <dbReference type="NCBI Taxonomy" id="106592"/>
    <lineage>
        <taxon>Bacteria</taxon>
        <taxon>Pseudomonadati</taxon>
        <taxon>Pseudomonadota</taxon>
        <taxon>Alphaproteobacteria</taxon>
        <taxon>Hyphomicrobiales</taxon>
        <taxon>Rhizobiaceae</taxon>
        <taxon>Sinorhizobium/Ensifer group</taxon>
        <taxon>Ensifer</taxon>
    </lineage>
</organism>
<gene>
    <name evidence="1" type="ORF">P4B07_33510</name>
</gene>
<dbReference type="RefSeq" id="WP_256385320.1">
    <property type="nucleotide sequence ID" value="NZ_CP015882.1"/>
</dbReference>
<keyword evidence="2" id="KW-1185">Reference proteome</keyword>
<sequence>MRDSSAKSTFFGTSAAVPSALRGEIEQRRSQKMITFSCQNLGL</sequence>
<dbReference type="GeneID" id="74309057"/>